<keyword evidence="3 16" id="KW-0328">Glycosyltransferase</keyword>
<feature type="transmembrane region" description="Helical" evidence="15">
    <location>
        <begin position="17"/>
        <end position="38"/>
    </location>
</feature>
<comment type="catalytic activity">
    <reaction evidence="12">
        <text>a beta-D-galactoside + CMP-N-acetyl-beta-neuraminate = an N-acetyl-alpha-neuraminyl-(2-&gt;6)-beta-D-galactosyl derivative + CMP + H(+)</text>
        <dbReference type="Rhea" id="RHEA:52104"/>
        <dbReference type="ChEBI" id="CHEBI:15378"/>
        <dbReference type="ChEBI" id="CHEBI:28034"/>
        <dbReference type="ChEBI" id="CHEBI:57812"/>
        <dbReference type="ChEBI" id="CHEBI:60377"/>
        <dbReference type="ChEBI" id="CHEBI:136398"/>
        <dbReference type="EC" id="2.4.3.1"/>
    </reaction>
</comment>
<evidence type="ECO:0000256" key="12">
    <source>
        <dbReference type="ARBA" id="ARBA00034249"/>
    </source>
</evidence>
<keyword evidence="6" id="KW-0735">Signal-anchor</keyword>
<dbReference type="EC" id="2.4.3.1" evidence="13"/>
<keyword evidence="4 16" id="KW-0808">Transferase</keyword>
<dbReference type="InterPro" id="IPR038578">
    <property type="entry name" value="GT29-like_sf"/>
</dbReference>
<evidence type="ECO:0000256" key="8">
    <source>
        <dbReference type="ARBA" id="ARBA00023034"/>
    </source>
</evidence>
<keyword evidence="5 15" id="KW-0812">Transmembrane</keyword>
<dbReference type="AlphaFoldDB" id="A0A061S388"/>
<evidence type="ECO:0000256" key="15">
    <source>
        <dbReference type="SAM" id="Phobius"/>
    </source>
</evidence>
<evidence type="ECO:0000256" key="10">
    <source>
        <dbReference type="ARBA" id="ARBA00023157"/>
    </source>
</evidence>
<feature type="region of interest" description="Disordered" evidence="14">
    <location>
        <begin position="66"/>
        <end position="128"/>
    </location>
</feature>
<comment type="similarity">
    <text evidence="2">Belongs to the glycosyltransferase 29 family.</text>
</comment>
<dbReference type="InterPro" id="IPR001675">
    <property type="entry name" value="Glyco_trans_29"/>
</dbReference>
<dbReference type="EMBL" id="GBEZ01006720">
    <property type="protein sequence ID" value="JAC78693.1"/>
    <property type="molecule type" value="Transcribed_RNA"/>
</dbReference>
<name>A0A061S388_9CHLO</name>
<keyword evidence="9 15" id="KW-0472">Membrane</keyword>
<dbReference type="PANTHER" id="PTHR46059">
    <property type="entry name" value="BETA-GALACTOSIDE ALPHA-2,6-SIALYLTRANSFERASE"/>
    <property type="match status" value="1"/>
</dbReference>
<dbReference type="CDD" id="cd19952">
    <property type="entry name" value="GT29"/>
    <property type="match status" value="1"/>
</dbReference>
<dbReference type="PANTHER" id="PTHR46059:SF1">
    <property type="entry name" value="BETA-GALACTOSIDE ALPHA-2,6-SIALYLTRANSFERASE"/>
    <property type="match status" value="1"/>
</dbReference>
<comment type="subcellular location">
    <subcellularLocation>
        <location evidence="1">Golgi apparatus</location>
        <location evidence="1">Golgi stack membrane</location>
        <topology evidence="1">Single-pass type II membrane protein</topology>
    </subcellularLocation>
</comment>
<evidence type="ECO:0000256" key="9">
    <source>
        <dbReference type="ARBA" id="ARBA00023136"/>
    </source>
</evidence>
<dbReference type="Pfam" id="PF00777">
    <property type="entry name" value="Glyco_transf_29"/>
    <property type="match status" value="2"/>
</dbReference>
<reference evidence="16" key="1">
    <citation type="submission" date="2014-05" db="EMBL/GenBank/DDBJ databases">
        <title>The transcriptome of the halophilic microalga Tetraselmis sp. GSL018 isolated from the Great Salt Lake, Utah.</title>
        <authorList>
            <person name="Jinkerson R.E."/>
            <person name="D'Adamo S."/>
            <person name="Posewitz M.C."/>
        </authorList>
    </citation>
    <scope>NUCLEOTIDE SEQUENCE</scope>
    <source>
        <strain evidence="16">GSL018</strain>
    </source>
</reference>
<dbReference type="GO" id="GO:0032580">
    <property type="term" value="C:Golgi cisterna membrane"/>
    <property type="evidence" value="ECO:0007669"/>
    <property type="project" value="UniProtKB-SubCell"/>
</dbReference>
<feature type="compositionally biased region" description="Low complexity" evidence="14">
    <location>
        <begin position="114"/>
        <end position="128"/>
    </location>
</feature>
<evidence type="ECO:0000256" key="3">
    <source>
        <dbReference type="ARBA" id="ARBA00022676"/>
    </source>
</evidence>
<dbReference type="GO" id="GO:0097503">
    <property type="term" value="P:sialylation"/>
    <property type="evidence" value="ECO:0007669"/>
    <property type="project" value="TreeGrafter"/>
</dbReference>
<evidence type="ECO:0000256" key="1">
    <source>
        <dbReference type="ARBA" id="ARBA00004447"/>
    </source>
</evidence>
<keyword evidence="8" id="KW-0333">Golgi apparatus</keyword>
<evidence type="ECO:0000313" key="16">
    <source>
        <dbReference type="EMBL" id="JAC78693.1"/>
    </source>
</evidence>
<dbReference type="GO" id="GO:0003835">
    <property type="term" value="F:beta-galactoside alpha-2,6-sialyltransferase activity"/>
    <property type="evidence" value="ECO:0007669"/>
    <property type="project" value="UniProtKB-EC"/>
</dbReference>
<keyword evidence="10" id="KW-1015">Disulfide bond</keyword>
<organism evidence="16">
    <name type="scientific">Tetraselmis sp. GSL018</name>
    <dbReference type="NCBI Taxonomy" id="582737"/>
    <lineage>
        <taxon>Eukaryota</taxon>
        <taxon>Viridiplantae</taxon>
        <taxon>Chlorophyta</taxon>
        <taxon>core chlorophytes</taxon>
        <taxon>Chlorodendrophyceae</taxon>
        <taxon>Chlorodendrales</taxon>
        <taxon>Chlorodendraceae</taxon>
        <taxon>Tetraselmis</taxon>
    </lineage>
</organism>
<gene>
    <name evidence="16" type="primary">SIAT4A</name>
    <name evidence="16" type="ORF">TSPGSL018_14528</name>
</gene>
<proteinExistence type="inferred from homology"/>
<evidence type="ECO:0000256" key="13">
    <source>
        <dbReference type="ARBA" id="ARBA00034329"/>
    </source>
</evidence>
<evidence type="ECO:0000256" key="14">
    <source>
        <dbReference type="SAM" id="MobiDB-lite"/>
    </source>
</evidence>
<sequence>MTEQKPTSHPRRLGQPLIILSLVLFLIFISFLSTYALIQVLFTSNLKSVAGDLQEIIESGKLSQRLEMKPGSQRNSTSVVGAGTKFSKKRQDAASRQDSLPDSPPRISFAVDRASSTSAGQQATANSSLLPGRTRRVFRINPTNIDAFESSKEEDREMGIIYDIVKLAEEKEAKDKQKYLASMAEQAATAGMEVGEYMSVQKSMGTLAETLLETQCSTISDCTTACTEMCQHQRVSEECRSHCGATCSSRCSNPKLQRRSRGGDHQSCMKTCDQDCRRSCIGEKAEALEKMAAQCEKTYHRICRSRCRGRTAASECEGACLANTLSNCRRQYEGECEASCGRHLCVEGYCTCPVYFSGDPLCSSAMQIHHMMPDGLKHCSTPYIDDRFGKGSEGNQTILDFRSRSSPVAMQMHYKHHQNSGCRLEREPDLGSMADFSTCAVVGSSSSLKGSRQGPEIDAHSAVIRFNEAPTKSFQADVGSRTTLRVQNVIYCGFHEYADEICLHYTGFKGNYCPVTRRRRLKCNYVWLSNRLLQYVQNFFNRNMFSRMAATKDTSAGFFGVLLALHLCGKVDLYGFTQRSTHYFHKQMHSRRAFGDKHAWALERQCMNLISNLPAVTKQN</sequence>
<evidence type="ECO:0000256" key="11">
    <source>
        <dbReference type="ARBA" id="ARBA00023180"/>
    </source>
</evidence>
<accession>A0A061S388</accession>
<protein>
    <recommendedName>
        <fullName evidence="13">beta-galactoside alpha-(2,6)-sialyltransferase</fullName>
        <ecNumber evidence="13">2.4.3.1</ecNumber>
    </recommendedName>
</protein>
<keyword evidence="11" id="KW-0325">Glycoprotein</keyword>
<evidence type="ECO:0000256" key="2">
    <source>
        <dbReference type="ARBA" id="ARBA00006003"/>
    </source>
</evidence>
<evidence type="ECO:0000256" key="7">
    <source>
        <dbReference type="ARBA" id="ARBA00022989"/>
    </source>
</evidence>
<evidence type="ECO:0000256" key="6">
    <source>
        <dbReference type="ARBA" id="ARBA00022968"/>
    </source>
</evidence>
<evidence type="ECO:0000256" key="4">
    <source>
        <dbReference type="ARBA" id="ARBA00022679"/>
    </source>
</evidence>
<keyword evidence="7 15" id="KW-1133">Transmembrane helix</keyword>
<dbReference type="Gene3D" id="3.90.1480.20">
    <property type="entry name" value="Glycosyl transferase family 29"/>
    <property type="match status" value="1"/>
</dbReference>
<evidence type="ECO:0000256" key="5">
    <source>
        <dbReference type="ARBA" id="ARBA00022692"/>
    </source>
</evidence>